<sequence length="251" mass="27090">MPASARPDAAASSVPIHPPPLGRVPLVRSASSPPSCLRRAARKITTGRGREPEFLDAVFTATPTPSVPTFPCSSSPEREACHPVSVDDAIARAEERHYRCRVSLELGSSSSSCYSHATLRLDTTRETKQLSYLYGDQEPQNLMEVQSMKLAKTIRPIIAIFVGILWKGHKNETPYLSCTNKLLNFAGADEVVTVMVTRAMRASWGSPVGGTCGGYQLEARVDASSLFLRRGWEHLEGVTPIGVEGDAAPAA</sequence>
<protein>
    <submittedName>
        <fullName evidence="2">Uncharacterized protein</fullName>
    </submittedName>
</protein>
<dbReference type="AlphaFoldDB" id="A0A5J9SM16"/>
<dbReference type="Gramene" id="TVU00021">
    <property type="protein sequence ID" value="TVU00021"/>
    <property type="gene ID" value="EJB05_54573"/>
</dbReference>
<reference evidence="2 3" key="1">
    <citation type="journal article" date="2019" name="Sci. Rep.">
        <title>A high-quality genome of Eragrostis curvula grass provides insights into Poaceae evolution and supports new strategies to enhance forage quality.</title>
        <authorList>
            <person name="Carballo J."/>
            <person name="Santos B.A.C.M."/>
            <person name="Zappacosta D."/>
            <person name="Garbus I."/>
            <person name="Selva J.P."/>
            <person name="Gallo C.A."/>
            <person name="Diaz A."/>
            <person name="Albertini E."/>
            <person name="Caccamo M."/>
            <person name="Echenique V."/>
        </authorList>
    </citation>
    <scope>NUCLEOTIDE SEQUENCE [LARGE SCALE GENOMIC DNA]</scope>
    <source>
        <strain evidence="3">cv. Victoria</strain>
        <tissue evidence="2">Leaf</tissue>
    </source>
</reference>
<keyword evidence="3" id="KW-1185">Reference proteome</keyword>
<name>A0A5J9SM16_9POAL</name>
<feature type="region of interest" description="Disordered" evidence="1">
    <location>
        <begin position="1"/>
        <end position="33"/>
    </location>
</feature>
<comment type="caution">
    <text evidence="2">The sequence shown here is derived from an EMBL/GenBank/DDBJ whole genome shotgun (WGS) entry which is preliminary data.</text>
</comment>
<accession>A0A5J9SM16</accession>
<evidence type="ECO:0000313" key="3">
    <source>
        <dbReference type="Proteomes" id="UP000324897"/>
    </source>
</evidence>
<feature type="non-terminal residue" evidence="2">
    <location>
        <position position="1"/>
    </location>
</feature>
<dbReference type="EMBL" id="RWGY01000642">
    <property type="protein sequence ID" value="TVU00021.1"/>
    <property type="molecule type" value="Genomic_DNA"/>
</dbReference>
<evidence type="ECO:0000256" key="1">
    <source>
        <dbReference type="SAM" id="MobiDB-lite"/>
    </source>
</evidence>
<proteinExistence type="predicted"/>
<gene>
    <name evidence="2" type="ORF">EJB05_54573</name>
</gene>
<feature type="compositionally biased region" description="Low complexity" evidence="1">
    <location>
        <begin position="1"/>
        <end position="15"/>
    </location>
</feature>
<evidence type="ECO:0000313" key="2">
    <source>
        <dbReference type="EMBL" id="TVU00021.1"/>
    </source>
</evidence>
<dbReference type="Proteomes" id="UP000324897">
    <property type="component" value="Unassembled WGS sequence"/>
</dbReference>
<organism evidence="2 3">
    <name type="scientific">Eragrostis curvula</name>
    <name type="common">weeping love grass</name>
    <dbReference type="NCBI Taxonomy" id="38414"/>
    <lineage>
        <taxon>Eukaryota</taxon>
        <taxon>Viridiplantae</taxon>
        <taxon>Streptophyta</taxon>
        <taxon>Embryophyta</taxon>
        <taxon>Tracheophyta</taxon>
        <taxon>Spermatophyta</taxon>
        <taxon>Magnoliopsida</taxon>
        <taxon>Liliopsida</taxon>
        <taxon>Poales</taxon>
        <taxon>Poaceae</taxon>
        <taxon>PACMAD clade</taxon>
        <taxon>Chloridoideae</taxon>
        <taxon>Eragrostideae</taxon>
        <taxon>Eragrostidinae</taxon>
        <taxon>Eragrostis</taxon>
    </lineage>
</organism>